<keyword evidence="4" id="KW-0862">Zinc</keyword>
<accession>A0A6I8MCV2</accession>
<evidence type="ECO:0000256" key="3">
    <source>
        <dbReference type="ARBA" id="ARBA00022801"/>
    </source>
</evidence>
<sequence>MDKYNLKNEDIEKIISEAKKSLYYKKEDVIQINSSNKFMEYARDKFNPEKDLTIIGVSNDNTPLYIKQYNNDTRSYKRILKDLLNKHANNCFAIYNNKKKLSKLYSVLEVAEINVLDRISFEKVNDKYKCYVEESREYFEIDELDVKKENIEIKSKEYKMSNLLEEIVNRNIEGSYFILDNESIEKNLQLKYQNIDREVFGLIMLDKNNKVIKYTEPFVGTLDKAYVYMREVVKDIINTQGVKNVVMHHNHPSGNLKSSDHDISMTFKVAKALSNLNIGLVDHLIISKNGINKLSKEIDEINFNKIYKSNKENELEEITERNYEIFPRSRNFIDGIVIDKER</sequence>
<feature type="domain" description="MPN" evidence="6">
    <location>
        <begin position="176"/>
        <end position="300"/>
    </location>
</feature>
<gene>
    <name evidence="7" type="ORF">OMES3154_00233</name>
</gene>
<evidence type="ECO:0000313" key="7">
    <source>
        <dbReference type="EMBL" id="VWL84961.1"/>
    </source>
</evidence>
<evidence type="ECO:0000256" key="1">
    <source>
        <dbReference type="ARBA" id="ARBA00022670"/>
    </source>
</evidence>
<dbReference type="GO" id="GO:0046872">
    <property type="term" value="F:metal ion binding"/>
    <property type="evidence" value="ECO:0007669"/>
    <property type="project" value="UniProtKB-KW"/>
</dbReference>
<dbReference type="GO" id="GO:0006508">
    <property type="term" value="P:proteolysis"/>
    <property type="evidence" value="ECO:0007669"/>
    <property type="project" value="UniProtKB-KW"/>
</dbReference>
<protein>
    <submittedName>
        <fullName evidence="7">DNA repair protein RadC</fullName>
    </submittedName>
</protein>
<evidence type="ECO:0000256" key="5">
    <source>
        <dbReference type="ARBA" id="ARBA00023049"/>
    </source>
</evidence>
<dbReference type="Proteomes" id="UP000419017">
    <property type="component" value="Unassembled WGS sequence"/>
</dbReference>
<organism evidence="7 8">
    <name type="scientific">Oceanivirga miroungae</name>
    <dbReference type="NCBI Taxonomy" id="1130046"/>
    <lineage>
        <taxon>Bacteria</taxon>
        <taxon>Fusobacteriati</taxon>
        <taxon>Fusobacteriota</taxon>
        <taxon>Fusobacteriia</taxon>
        <taxon>Fusobacteriales</taxon>
        <taxon>Leptotrichiaceae</taxon>
        <taxon>Oceanivirga</taxon>
    </lineage>
</organism>
<dbReference type="PANTHER" id="PTHR30471:SF3">
    <property type="entry name" value="UPF0758 PROTEIN YEES-RELATED"/>
    <property type="match status" value="1"/>
</dbReference>
<keyword evidence="3" id="KW-0378">Hydrolase</keyword>
<dbReference type="InterPro" id="IPR001405">
    <property type="entry name" value="UPF0758"/>
</dbReference>
<dbReference type="Pfam" id="PF04002">
    <property type="entry name" value="RadC"/>
    <property type="match status" value="1"/>
</dbReference>
<dbReference type="GO" id="GO:0008237">
    <property type="term" value="F:metallopeptidase activity"/>
    <property type="evidence" value="ECO:0007669"/>
    <property type="project" value="UniProtKB-KW"/>
</dbReference>
<dbReference type="PANTHER" id="PTHR30471">
    <property type="entry name" value="DNA REPAIR PROTEIN RADC"/>
    <property type="match status" value="1"/>
</dbReference>
<evidence type="ECO:0000259" key="6">
    <source>
        <dbReference type="PROSITE" id="PS50249"/>
    </source>
</evidence>
<dbReference type="InterPro" id="IPR025657">
    <property type="entry name" value="RadC_JAB"/>
</dbReference>
<keyword evidence="8" id="KW-1185">Reference proteome</keyword>
<keyword evidence="5" id="KW-0482">Metalloprotease</keyword>
<dbReference type="InterPro" id="IPR037518">
    <property type="entry name" value="MPN"/>
</dbReference>
<dbReference type="AlphaFoldDB" id="A0A6I8MCV2"/>
<keyword evidence="2" id="KW-0479">Metal-binding</keyword>
<dbReference type="Gene3D" id="3.40.140.10">
    <property type="entry name" value="Cytidine Deaminase, domain 2"/>
    <property type="match status" value="1"/>
</dbReference>
<dbReference type="EMBL" id="CABWIB010000001">
    <property type="protein sequence ID" value="VWL84961.1"/>
    <property type="molecule type" value="Genomic_DNA"/>
</dbReference>
<evidence type="ECO:0000256" key="2">
    <source>
        <dbReference type="ARBA" id="ARBA00022723"/>
    </source>
</evidence>
<keyword evidence="1" id="KW-0645">Protease</keyword>
<name>A0A6I8MCV2_9FUSO</name>
<dbReference type="PROSITE" id="PS50249">
    <property type="entry name" value="MPN"/>
    <property type="match status" value="1"/>
</dbReference>
<proteinExistence type="predicted"/>
<evidence type="ECO:0000256" key="4">
    <source>
        <dbReference type="ARBA" id="ARBA00022833"/>
    </source>
</evidence>
<dbReference type="InterPro" id="IPR020891">
    <property type="entry name" value="UPF0758_CS"/>
</dbReference>
<reference evidence="7 8" key="1">
    <citation type="submission" date="2019-10" db="EMBL/GenBank/DDBJ databases">
        <authorList>
            <person name="Blom J."/>
        </authorList>
    </citation>
    <scope>NUCLEOTIDE SEQUENCE [LARGE SCALE GENOMIC DNA]</scope>
    <source>
        <strain evidence="7 8">ES3154-GLU</strain>
    </source>
</reference>
<dbReference type="RefSeq" id="WP_156683006.1">
    <property type="nucleotide sequence ID" value="NZ_CABWIB010000001.1"/>
</dbReference>
<evidence type="ECO:0000313" key="8">
    <source>
        <dbReference type="Proteomes" id="UP000419017"/>
    </source>
</evidence>
<dbReference type="PROSITE" id="PS01302">
    <property type="entry name" value="UPF0758"/>
    <property type="match status" value="1"/>
</dbReference>